<dbReference type="EMBL" id="SNRW01001526">
    <property type="protein sequence ID" value="KAA6396064.1"/>
    <property type="molecule type" value="Genomic_DNA"/>
</dbReference>
<dbReference type="Proteomes" id="UP000324800">
    <property type="component" value="Unassembled WGS sequence"/>
</dbReference>
<proteinExistence type="predicted"/>
<gene>
    <name evidence="2" type="ORF">EZS28_008405</name>
</gene>
<protein>
    <submittedName>
        <fullName evidence="2">Uncharacterized protein</fullName>
    </submittedName>
</protein>
<name>A0A5J4WM51_9EUKA</name>
<reference evidence="2 3" key="1">
    <citation type="submission" date="2019-03" db="EMBL/GenBank/DDBJ databases">
        <title>Single cell metagenomics reveals metabolic interactions within the superorganism composed of flagellate Streblomastix strix and complex community of Bacteroidetes bacteria on its surface.</title>
        <authorList>
            <person name="Treitli S.C."/>
            <person name="Kolisko M."/>
            <person name="Husnik F."/>
            <person name="Keeling P."/>
            <person name="Hampl V."/>
        </authorList>
    </citation>
    <scope>NUCLEOTIDE SEQUENCE [LARGE SCALE GENOMIC DNA]</scope>
    <source>
        <strain evidence="2">ST1C</strain>
    </source>
</reference>
<evidence type="ECO:0000313" key="3">
    <source>
        <dbReference type="Proteomes" id="UP000324800"/>
    </source>
</evidence>
<accession>A0A5J4WM51</accession>
<evidence type="ECO:0000313" key="2">
    <source>
        <dbReference type="EMBL" id="KAA6396064.1"/>
    </source>
</evidence>
<dbReference type="AlphaFoldDB" id="A0A5J4WM51"/>
<comment type="caution">
    <text evidence="2">The sequence shown here is derived from an EMBL/GenBank/DDBJ whole genome shotgun (WGS) entry which is preliminary data.</text>
</comment>
<feature type="compositionally biased region" description="Basic and acidic residues" evidence="1">
    <location>
        <begin position="219"/>
        <end position="231"/>
    </location>
</feature>
<feature type="region of interest" description="Disordered" evidence="1">
    <location>
        <begin position="209"/>
        <end position="239"/>
    </location>
</feature>
<sequence>MKKAATVKGKQLPVTTGTKTKVSHAVVQSEEQLNRISYPHGGPPLSYQNESSTRNQKITEKVQQEHDILDYYKNTSLDLKLKLQALVLKQERREKKRKVEFDRARLDLWANVVDNYIDFQGTEGFRKEELFIERAEIKKCIQTYFDFWLQRSIHAHTVNALKLFESNLDQHTEEIGEIPPEEREHEIIGLIDIYLPQCSIDSCEELLNETPYPSSQDQEQGKEEKKKKDQYTTEESETDDICATELGELMNDNDKGVKTQDAVKEAAILKGWELAKKLLFKKFSSLIYEKIGIDNEG</sequence>
<organism evidence="2 3">
    <name type="scientific">Streblomastix strix</name>
    <dbReference type="NCBI Taxonomy" id="222440"/>
    <lineage>
        <taxon>Eukaryota</taxon>
        <taxon>Metamonada</taxon>
        <taxon>Preaxostyla</taxon>
        <taxon>Oxymonadida</taxon>
        <taxon>Streblomastigidae</taxon>
        <taxon>Streblomastix</taxon>
    </lineage>
</organism>
<evidence type="ECO:0000256" key="1">
    <source>
        <dbReference type="SAM" id="MobiDB-lite"/>
    </source>
</evidence>